<feature type="domain" description="Pyruvate/ketoisovalerate oxidoreductase catalytic" evidence="2">
    <location>
        <begin position="14"/>
        <end position="155"/>
    </location>
</feature>
<reference evidence="4" key="1">
    <citation type="submission" date="2018-12" db="EMBL/GenBank/DDBJ databases">
        <title>Complete genome sequence of an uncultured bacterium of the candidate phylum Bipolaricaulota.</title>
        <authorList>
            <person name="Kadnikov V.V."/>
            <person name="Mardanov A.V."/>
            <person name="Beletsky A.V."/>
            <person name="Frank Y.A."/>
            <person name="Karnachuk O.V."/>
            <person name="Ravin N.V."/>
        </authorList>
    </citation>
    <scope>NUCLEOTIDE SEQUENCE [LARGE SCALE GENOMIC DNA]</scope>
</reference>
<organism evidence="3 4">
    <name type="scientific">Bipolaricaulis sibiricus</name>
    <dbReference type="NCBI Taxonomy" id="2501609"/>
    <lineage>
        <taxon>Bacteria</taxon>
        <taxon>Candidatus Bipolaricaulota</taxon>
        <taxon>Candidatus Bipolaricaulia</taxon>
        <taxon>Candidatus Bipolaricaulales</taxon>
        <taxon>Candidatus Bipolaricaulaceae</taxon>
        <taxon>Candidatus Bipolaricaulis</taxon>
    </lineage>
</organism>
<evidence type="ECO:0000259" key="2">
    <source>
        <dbReference type="Pfam" id="PF01558"/>
    </source>
</evidence>
<dbReference type="SUPFAM" id="SSF53323">
    <property type="entry name" value="Pyruvate-ferredoxin oxidoreductase, PFOR, domain III"/>
    <property type="match status" value="1"/>
</dbReference>
<evidence type="ECO:0000313" key="3">
    <source>
        <dbReference type="EMBL" id="QAA76896.1"/>
    </source>
</evidence>
<dbReference type="GO" id="GO:0016903">
    <property type="term" value="F:oxidoreductase activity, acting on the aldehyde or oxo group of donors"/>
    <property type="evidence" value="ECO:0007669"/>
    <property type="project" value="InterPro"/>
</dbReference>
<accession>A0A410FV05</accession>
<evidence type="ECO:0000313" key="4">
    <source>
        <dbReference type="Proteomes" id="UP000287233"/>
    </source>
</evidence>
<dbReference type="PANTHER" id="PTHR42730">
    <property type="entry name" value="2-OXOGLUTARATE SYNTHASE SUBUNIT KORC"/>
    <property type="match status" value="1"/>
</dbReference>
<name>A0A410FV05_BIPS1</name>
<sequence>MNGAEKGVLISGVGGQGIVFAGRLLARAWFGQGKHVALRHAYGAEVMGTAVHSEVVVAEGPIRCPYLETADVAVVLHRTAVAEVLPRLAPGALLVLDGEIELRDVPDGVRAEVRPLIRTAEMSASGDPGRAAPLLALGFLAGRGVVDLDGLIAAIGTGATAGEATRMVHLGHSLA</sequence>
<dbReference type="EMBL" id="CP034928">
    <property type="protein sequence ID" value="QAA76896.1"/>
    <property type="molecule type" value="Genomic_DNA"/>
</dbReference>
<dbReference type="InterPro" id="IPR019752">
    <property type="entry name" value="Pyrv/ketoisovalerate_OxRed_cat"/>
</dbReference>
<dbReference type="Gene3D" id="3.40.920.10">
    <property type="entry name" value="Pyruvate-ferredoxin oxidoreductase, PFOR, domain III"/>
    <property type="match status" value="1"/>
</dbReference>
<dbReference type="Pfam" id="PF01558">
    <property type="entry name" value="POR"/>
    <property type="match status" value="1"/>
</dbReference>
<dbReference type="AlphaFoldDB" id="A0A410FV05"/>
<dbReference type="PANTHER" id="PTHR42730:SF1">
    <property type="entry name" value="2-OXOGLUTARATE SYNTHASE SUBUNIT KORC"/>
    <property type="match status" value="1"/>
</dbReference>
<dbReference type="InterPro" id="IPR002869">
    <property type="entry name" value="Pyrv_flavodox_OxRed_cen"/>
</dbReference>
<protein>
    <submittedName>
        <fullName evidence="3">2-oxoacid:ferredoxin oxidoreductase subunit gamma</fullName>
    </submittedName>
</protein>
<keyword evidence="1" id="KW-0560">Oxidoreductase</keyword>
<evidence type="ECO:0000256" key="1">
    <source>
        <dbReference type="ARBA" id="ARBA00023002"/>
    </source>
</evidence>
<proteinExistence type="predicted"/>
<dbReference type="InterPro" id="IPR052554">
    <property type="entry name" value="2-oxoglutarate_synth_KorC"/>
</dbReference>
<gene>
    <name evidence="3" type="ORF">BIP78_1130</name>
</gene>
<dbReference type="Proteomes" id="UP000287233">
    <property type="component" value="Chromosome"/>
</dbReference>
<dbReference type="KEGG" id="bih:BIP78_1130"/>